<comment type="subcellular location">
    <subcellularLocation>
        <location evidence="1">Cell membrane</location>
        <topology evidence="1">Multi-pass membrane protein</topology>
    </subcellularLocation>
</comment>
<feature type="region of interest" description="Disordered" evidence="7">
    <location>
        <begin position="1"/>
        <end position="20"/>
    </location>
</feature>
<evidence type="ECO:0000256" key="2">
    <source>
        <dbReference type="ARBA" id="ARBA00022692"/>
    </source>
</evidence>
<dbReference type="InterPro" id="IPR027417">
    <property type="entry name" value="P-loop_NTPase"/>
</dbReference>
<evidence type="ECO:0000259" key="9">
    <source>
        <dbReference type="PROSITE" id="PS50893"/>
    </source>
</evidence>
<dbReference type="PANTHER" id="PTHR43394:SF1">
    <property type="entry name" value="ATP-BINDING CASSETTE SUB-FAMILY B MEMBER 10, MITOCHONDRIAL"/>
    <property type="match status" value="1"/>
</dbReference>
<evidence type="ECO:0000256" key="6">
    <source>
        <dbReference type="ARBA" id="ARBA00023136"/>
    </source>
</evidence>
<dbReference type="EMBL" id="QDKL01000004">
    <property type="protein sequence ID" value="RZF20395.1"/>
    <property type="molecule type" value="Genomic_DNA"/>
</dbReference>
<keyword evidence="6 8" id="KW-0472">Membrane</keyword>
<evidence type="ECO:0000259" key="10">
    <source>
        <dbReference type="PROSITE" id="PS50929"/>
    </source>
</evidence>
<dbReference type="InterPro" id="IPR003593">
    <property type="entry name" value="AAA+_ATPase"/>
</dbReference>
<dbReference type="Gene3D" id="1.20.1560.10">
    <property type="entry name" value="ABC transporter type 1, transmembrane domain"/>
    <property type="match status" value="1"/>
</dbReference>
<dbReference type="Pfam" id="PF00664">
    <property type="entry name" value="ABC_membrane"/>
    <property type="match status" value="1"/>
</dbReference>
<evidence type="ECO:0000256" key="5">
    <source>
        <dbReference type="ARBA" id="ARBA00022989"/>
    </source>
</evidence>
<dbReference type="SUPFAM" id="SSF90123">
    <property type="entry name" value="ABC transporter transmembrane region"/>
    <property type="match status" value="1"/>
</dbReference>
<keyword evidence="3" id="KW-0547">Nucleotide-binding</keyword>
<dbReference type="Pfam" id="PF00005">
    <property type="entry name" value="ABC_tran"/>
    <property type="match status" value="1"/>
</dbReference>
<evidence type="ECO:0000256" key="8">
    <source>
        <dbReference type="SAM" id="Phobius"/>
    </source>
</evidence>
<sequence>MSKAKQFLAQDDQEESNYKKQGHSAFKTSVFLFKYAKGHRIQIAFAITLLTSFTVLSMVSGHAMGVLVGEGLAKENWKLAKEWAIYILALEFISILLQFGGRRYLITQTSLVILKIRERLFEKLSHLPLKFFDSWPQGRIVTRMTHDVEGIEKFFTSSLGRIVTSVLMIVSSATAMLLTDFKLGVYVIIGMLPAMAFLLLTRNKTGALNRSISKHSSHINSKLSEYIDGIHVIRSFGVEDWSYANFKSAVDDQQTVQLGANSFYAFTMPMLSFLCGLPLLILVWLGGSAVVDGTLTLALFVAFLRYCERFFWPVLSLFREVANIITAFTSTNRVANFIEVQTEKEVFDQRDERRHKVIGEIEFSHVTMGYNDISNALNDVSFKITKGEKIGIVGPTGSGKTTAVAVLSRLYDYQKGDVLIDGQNLKELDIDNYRDQIGIVSQDVIIFDGSLRENLSVNPDLTDKDILSICDKTGMSKVMSYSNLTLDSVIKDGGSNLSAGEKQVISLTRVCLQNPSILILDEATAHVDPYFEKILHDGIHNVMDGKTSFFIAHRLDTIKECDRILVFKDGKLVEFDTPENLISARGIFYDLSQASLH</sequence>
<comment type="caution">
    <text evidence="11">The sequence shown here is derived from an EMBL/GenBank/DDBJ whole genome shotgun (WGS) entry which is preliminary data.</text>
</comment>
<dbReference type="PROSITE" id="PS50929">
    <property type="entry name" value="ABC_TM1F"/>
    <property type="match status" value="1"/>
</dbReference>
<accession>A0ABY0IBQ5</accession>
<feature type="transmembrane region" description="Helical" evidence="8">
    <location>
        <begin position="263"/>
        <end position="284"/>
    </location>
</feature>
<protein>
    <submittedName>
        <fullName evidence="11">ABC transporter ATP-binding protein</fullName>
    </submittedName>
</protein>
<feature type="domain" description="ABC transporter" evidence="9">
    <location>
        <begin position="361"/>
        <end position="594"/>
    </location>
</feature>
<evidence type="ECO:0000313" key="11">
    <source>
        <dbReference type="EMBL" id="RZF20395.1"/>
    </source>
</evidence>
<dbReference type="PANTHER" id="PTHR43394">
    <property type="entry name" value="ATP-DEPENDENT PERMEASE MDL1, MITOCHONDRIAL"/>
    <property type="match status" value="1"/>
</dbReference>
<evidence type="ECO:0000313" key="12">
    <source>
        <dbReference type="Proteomes" id="UP000443582"/>
    </source>
</evidence>
<reference evidence="12" key="1">
    <citation type="journal article" date="2019" name="Int. J. Syst. Evol. Microbiol.">
        <title>Halobacteriovorax valvorus sp. nov., a novel prokaryotic predator isolated from coastal seawater of China.</title>
        <authorList>
            <person name="Chen M.-X."/>
        </authorList>
    </citation>
    <scope>NUCLEOTIDE SEQUENCE [LARGE SCALE GENOMIC DNA]</scope>
    <source>
        <strain evidence="12">BL9</strain>
    </source>
</reference>
<feature type="transmembrane region" description="Helical" evidence="8">
    <location>
        <begin position="159"/>
        <end position="177"/>
    </location>
</feature>
<dbReference type="Proteomes" id="UP000443582">
    <property type="component" value="Unassembled WGS sequence"/>
</dbReference>
<keyword evidence="2 8" id="KW-0812">Transmembrane</keyword>
<feature type="transmembrane region" description="Helical" evidence="8">
    <location>
        <begin position="183"/>
        <end position="201"/>
    </location>
</feature>
<evidence type="ECO:0000256" key="1">
    <source>
        <dbReference type="ARBA" id="ARBA00004651"/>
    </source>
</evidence>
<dbReference type="SUPFAM" id="SSF52540">
    <property type="entry name" value="P-loop containing nucleoside triphosphate hydrolases"/>
    <property type="match status" value="1"/>
</dbReference>
<dbReference type="SMART" id="SM00382">
    <property type="entry name" value="AAA"/>
    <property type="match status" value="1"/>
</dbReference>
<evidence type="ECO:0000256" key="3">
    <source>
        <dbReference type="ARBA" id="ARBA00022741"/>
    </source>
</evidence>
<feature type="transmembrane region" description="Helical" evidence="8">
    <location>
        <begin position="43"/>
        <end position="63"/>
    </location>
</feature>
<name>A0ABY0IBQ5_9BACT</name>
<evidence type="ECO:0000256" key="7">
    <source>
        <dbReference type="SAM" id="MobiDB-lite"/>
    </source>
</evidence>
<feature type="transmembrane region" description="Helical" evidence="8">
    <location>
        <begin position="83"/>
        <end position="101"/>
    </location>
</feature>
<feature type="domain" description="ABC transmembrane type-1" evidence="10">
    <location>
        <begin position="44"/>
        <end position="326"/>
    </location>
</feature>
<organism evidence="11 12">
    <name type="scientific">Halobacteriovorax vibrionivorans</name>
    <dbReference type="NCBI Taxonomy" id="2152716"/>
    <lineage>
        <taxon>Bacteria</taxon>
        <taxon>Pseudomonadati</taxon>
        <taxon>Bdellovibrionota</taxon>
        <taxon>Bacteriovoracia</taxon>
        <taxon>Bacteriovoracales</taxon>
        <taxon>Halobacteriovoraceae</taxon>
        <taxon>Halobacteriovorax</taxon>
    </lineage>
</organism>
<dbReference type="GO" id="GO:0005524">
    <property type="term" value="F:ATP binding"/>
    <property type="evidence" value="ECO:0007669"/>
    <property type="project" value="UniProtKB-KW"/>
</dbReference>
<keyword evidence="4 11" id="KW-0067">ATP-binding</keyword>
<dbReference type="Gene3D" id="3.40.50.300">
    <property type="entry name" value="P-loop containing nucleotide triphosphate hydrolases"/>
    <property type="match status" value="1"/>
</dbReference>
<dbReference type="CDD" id="cd07346">
    <property type="entry name" value="ABC_6TM_exporters"/>
    <property type="match status" value="1"/>
</dbReference>
<dbReference type="PROSITE" id="PS50893">
    <property type="entry name" value="ABC_TRANSPORTER_2"/>
    <property type="match status" value="1"/>
</dbReference>
<dbReference type="InterPro" id="IPR036640">
    <property type="entry name" value="ABC1_TM_sf"/>
</dbReference>
<proteinExistence type="predicted"/>
<keyword evidence="5 8" id="KW-1133">Transmembrane helix</keyword>
<evidence type="ECO:0000256" key="4">
    <source>
        <dbReference type="ARBA" id="ARBA00022840"/>
    </source>
</evidence>
<keyword evidence="12" id="KW-1185">Reference proteome</keyword>
<gene>
    <name evidence="11" type="ORF">DAY19_14630</name>
</gene>
<dbReference type="RefSeq" id="WP_115363826.1">
    <property type="nucleotide sequence ID" value="NZ_QDKL01000004.1"/>
</dbReference>
<dbReference type="InterPro" id="IPR011527">
    <property type="entry name" value="ABC1_TM_dom"/>
</dbReference>
<dbReference type="InterPro" id="IPR039421">
    <property type="entry name" value="Type_1_exporter"/>
</dbReference>
<dbReference type="InterPro" id="IPR003439">
    <property type="entry name" value="ABC_transporter-like_ATP-bd"/>
</dbReference>